<sequence length="427" mass="48386">MVDAGYLKGMSHNLPRVDVFMLAEFLKKDDRFNAAEIREAKAEMASRENYGDNAIGYVQLRREGGVCFLKGKICPEHKVRNKGYSVTIEIDEREEMIKDIQCGGCAAASGGCKHALAFLMWVHRRSEEPSPTEVECYWKKSKLAKVGTSIKFIEASACTNRKPQTPKLPDTTSLLTKFMDVAKQKELTCQITRHNNYSLANDSFGTLSIYQLVVSFYEEGGEIPEDFLNFCIKTICPTIRSDAECATLNQHREALWWELRYGRITASKVYEAVHCHTGDGSLIKQIIGTSKVRDTNPMKRETELAVPLNKCGIYIVEDYPVCAASPDAISADFTVEIKCPASEKAMKNYIKNNIIAPKFKAQIQLQMYATKKTKALFCVADPDFENNNKTYKIWEDIDVKFCEDLLNKAVVFWCKYVFPKILQSVKQ</sequence>
<evidence type="ECO:0000313" key="1">
    <source>
        <dbReference type="EMBL" id="KAK5648563.1"/>
    </source>
</evidence>
<organism evidence="1 2">
    <name type="scientific">Pyrocoelia pectoralis</name>
    <dbReference type="NCBI Taxonomy" id="417401"/>
    <lineage>
        <taxon>Eukaryota</taxon>
        <taxon>Metazoa</taxon>
        <taxon>Ecdysozoa</taxon>
        <taxon>Arthropoda</taxon>
        <taxon>Hexapoda</taxon>
        <taxon>Insecta</taxon>
        <taxon>Pterygota</taxon>
        <taxon>Neoptera</taxon>
        <taxon>Endopterygota</taxon>
        <taxon>Coleoptera</taxon>
        <taxon>Polyphaga</taxon>
        <taxon>Elateriformia</taxon>
        <taxon>Elateroidea</taxon>
        <taxon>Lampyridae</taxon>
        <taxon>Lampyrinae</taxon>
        <taxon>Pyrocoelia</taxon>
    </lineage>
</organism>
<dbReference type="CDD" id="cd22343">
    <property type="entry name" value="PDDEXK_lambda_exonuclease-like"/>
    <property type="match status" value="1"/>
</dbReference>
<dbReference type="AlphaFoldDB" id="A0AAN7ZV34"/>
<dbReference type="InterPro" id="IPR011335">
    <property type="entry name" value="Restrct_endonuc-II-like"/>
</dbReference>
<dbReference type="Gene3D" id="3.90.320.10">
    <property type="match status" value="1"/>
</dbReference>
<dbReference type="InterPro" id="IPR011604">
    <property type="entry name" value="PDDEXK-like_dom_sf"/>
</dbReference>
<dbReference type="GO" id="GO:0006281">
    <property type="term" value="P:DNA repair"/>
    <property type="evidence" value="ECO:0007669"/>
    <property type="project" value="UniProtKB-ARBA"/>
</dbReference>
<accession>A0AAN7ZV34</accession>
<dbReference type="PANTHER" id="PTHR39953">
    <property type="entry name" value="RE54151P"/>
    <property type="match status" value="1"/>
</dbReference>
<comment type="caution">
    <text evidence="1">The sequence shown here is derived from an EMBL/GenBank/DDBJ whole genome shotgun (WGS) entry which is preliminary data.</text>
</comment>
<dbReference type="SUPFAM" id="SSF52980">
    <property type="entry name" value="Restriction endonuclease-like"/>
    <property type="match status" value="1"/>
</dbReference>
<evidence type="ECO:0008006" key="3">
    <source>
        <dbReference type="Google" id="ProtNLM"/>
    </source>
</evidence>
<protein>
    <recommendedName>
        <fullName evidence="3">YqaJ viral recombinase domain-containing protein</fullName>
    </recommendedName>
</protein>
<dbReference type="Proteomes" id="UP001329430">
    <property type="component" value="Chromosome 2"/>
</dbReference>
<evidence type="ECO:0000313" key="2">
    <source>
        <dbReference type="Proteomes" id="UP001329430"/>
    </source>
</evidence>
<proteinExistence type="predicted"/>
<gene>
    <name evidence="1" type="ORF">RI129_003455</name>
</gene>
<name>A0AAN7ZV34_9COLE</name>
<dbReference type="PANTHER" id="PTHR39953:SF1">
    <property type="entry name" value="RE54151P"/>
    <property type="match status" value="1"/>
</dbReference>
<reference evidence="1 2" key="1">
    <citation type="journal article" date="2024" name="Insects">
        <title>An Improved Chromosome-Level Genome Assembly of the Firefly Pyrocoelia pectoralis.</title>
        <authorList>
            <person name="Fu X."/>
            <person name="Meyer-Rochow V.B."/>
            <person name="Ballantyne L."/>
            <person name="Zhu X."/>
        </authorList>
    </citation>
    <scope>NUCLEOTIDE SEQUENCE [LARGE SCALE GENOMIC DNA]</scope>
    <source>
        <strain evidence="1">XCY_ONT2</strain>
    </source>
</reference>
<dbReference type="EMBL" id="JAVRBK010000002">
    <property type="protein sequence ID" value="KAK5648563.1"/>
    <property type="molecule type" value="Genomic_DNA"/>
</dbReference>
<keyword evidence="2" id="KW-1185">Reference proteome</keyword>